<organism evidence="1 2">
    <name type="scientific">Cercophora scortea</name>
    <dbReference type="NCBI Taxonomy" id="314031"/>
    <lineage>
        <taxon>Eukaryota</taxon>
        <taxon>Fungi</taxon>
        <taxon>Dikarya</taxon>
        <taxon>Ascomycota</taxon>
        <taxon>Pezizomycotina</taxon>
        <taxon>Sordariomycetes</taxon>
        <taxon>Sordariomycetidae</taxon>
        <taxon>Sordariales</taxon>
        <taxon>Lasiosphaeriaceae</taxon>
        <taxon>Cercophora</taxon>
    </lineage>
</organism>
<comment type="caution">
    <text evidence="1">The sequence shown here is derived from an EMBL/GenBank/DDBJ whole genome shotgun (WGS) entry which is preliminary data.</text>
</comment>
<dbReference type="EMBL" id="JAUEPO010000004">
    <property type="protein sequence ID" value="KAK3323584.1"/>
    <property type="molecule type" value="Genomic_DNA"/>
</dbReference>
<proteinExistence type="predicted"/>
<protein>
    <submittedName>
        <fullName evidence="1">Uncharacterized protein</fullName>
    </submittedName>
</protein>
<accession>A0AAE0MA57</accession>
<sequence>MTRPLWVVLSRLPLGGGDAASRDSRRALEPGVAWVMSLLAEVVTMGQQPSRHIIGSLCRFEHVQYWIFCRATVAE</sequence>
<gene>
    <name evidence="1" type="ORF">B0T19DRAFT_426456</name>
</gene>
<evidence type="ECO:0000313" key="1">
    <source>
        <dbReference type="EMBL" id="KAK3323584.1"/>
    </source>
</evidence>
<keyword evidence="2" id="KW-1185">Reference proteome</keyword>
<reference evidence="1" key="2">
    <citation type="submission" date="2023-06" db="EMBL/GenBank/DDBJ databases">
        <authorList>
            <consortium name="Lawrence Berkeley National Laboratory"/>
            <person name="Haridas S."/>
            <person name="Hensen N."/>
            <person name="Bonometti L."/>
            <person name="Westerberg I."/>
            <person name="Brannstrom I.O."/>
            <person name="Guillou S."/>
            <person name="Cros-Aarteil S."/>
            <person name="Calhoun S."/>
            <person name="Kuo A."/>
            <person name="Mondo S."/>
            <person name="Pangilinan J."/>
            <person name="Riley R."/>
            <person name="Labutti K."/>
            <person name="Andreopoulos B."/>
            <person name="Lipzen A."/>
            <person name="Chen C."/>
            <person name="Yanf M."/>
            <person name="Daum C."/>
            <person name="Ng V."/>
            <person name="Clum A."/>
            <person name="Steindorff A."/>
            <person name="Ohm R."/>
            <person name="Martin F."/>
            <person name="Silar P."/>
            <person name="Natvig D."/>
            <person name="Lalanne C."/>
            <person name="Gautier V."/>
            <person name="Ament-Velasquez S.L."/>
            <person name="Kruys A."/>
            <person name="Hutchinson M.I."/>
            <person name="Powell A.J."/>
            <person name="Barry K."/>
            <person name="Miller A.N."/>
            <person name="Grigoriev I.V."/>
            <person name="Debuchy R."/>
            <person name="Gladieux P."/>
            <person name="Thoren M.H."/>
            <person name="Johannesson H."/>
        </authorList>
    </citation>
    <scope>NUCLEOTIDE SEQUENCE</scope>
    <source>
        <strain evidence="1">SMH4131-1</strain>
    </source>
</reference>
<name>A0AAE0MA57_9PEZI</name>
<reference evidence="1" key="1">
    <citation type="journal article" date="2023" name="Mol. Phylogenet. Evol.">
        <title>Genome-scale phylogeny and comparative genomics of the fungal order Sordariales.</title>
        <authorList>
            <person name="Hensen N."/>
            <person name="Bonometti L."/>
            <person name="Westerberg I."/>
            <person name="Brannstrom I.O."/>
            <person name="Guillou S."/>
            <person name="Cros-Aarteil S."/>
            <person name="Calhoun S."/>
            <person name="Haridas S."/>
            <person name="Kuo A."/>
            <person name="Mondo S."/>
            <person name="Pangilinan J."/>
            <person name="Riley R."/>
            <person name="LaButti K."/>
            <person name="Andreopoulos B."/>
            <person name="Lipzen A."/>
            <person name="Chen C."/>
            <person name="Yan M."/>
            <person name="Daum C."/>
            <person name="Ng V."/>
            <person name="Clum A."/>
            <person name="Steindorff A."/>
            <person name="Ohm R.A."/>
            <person name="Martin F."/>
            <person name="Silar P."/>
            <person name="Natvig D.O."/>
            <person name="Lalanne C."/>
            <person name="Gautier V."/>
            <person name="Ament-Velasquez S.L."/>
            <person name="Kruys A."/>
            <person name="Hutchinson M.I."/>
            <person name="Powell A.J."/>
            <person name="Barry K."/>
            <person name="Miller A.N."/>
            <person name="Grigoriev I.V."/>
            <person name="Debuchy R."/>
            <person name="Gladieux P."/>
            <person name="Hiltunen Thoren M."/>
            <person name="Johannesson H."/>
        </authorList>
    </citation>
    <scope>NUCLEOTIDE SEQUENCE</scope>
    <source>
        <strain evidence="1">SMH4131-1</strain>
    </source>
</reference>
<dbReference type="AlphaFoldDB" id="A0AAE0MA57"/>
<dbReference type="Proteomes" id="UP001286456">
    <property type="component" value="Unassembled WGS sequence"/>
</dbReference>
<evidence type="ECO:0000313" key="2">
    <source>
        <dbReference type="Proteomes" id="UP001286456"/>
    </source>
</evidence>